<protein>
    <submittedName>
        <fullName evidence="2">Uncharacterized protein</fullName>
    </submittedName>
</protein>
<sequence>MKSLLVLASLALSALAQQATIVSPAAGSVLFAGNTVTVEVQQTEAATDDMQVAALIGFRACPDGDCSTFNPATDGVGPNIVFAGAFTPAHDPNQPQKGLFQDFTFQIPAGSAIGDSVFSLGHLQAVGANNVPVFNTSMVVVTVL</sequence>
<feature type="signal peptide" evidence="1">
    <location>
        <begin position="1"/>
        <end position="16"/>
    </location>
</feature>
<keyword evidence="1" id="KW-0732">Signal</keyword>
<reference evidence="2 3" key="1">
    <citation type="submission" date="2016-10" db="EMBL/GenBank/DDBJ databases">
        <title>Genome sequence of the basidiomycete white-rot fungus Trametes pubescens.</title>
        <authorList>
            <person name="Makela M.R."/>
            <person name="Granchi Z."/>
            <person name="Peng M."/>
            <person name="De Vries R.P."/>
            <person name="Grigoriev I."/>
            <person name="Riley R."/>
            <person name="Hilden K."/>
        </authorList>
    </citation>
    <scope>NUCLEOTIDE SEQUENCE [LARGE SCALE GENOMIC DNA]</scope>
    <source>
        <strain evidence="2 3">FBCC735</strain>
    </source>
</reference>
<dbReference type="OMA" id="GANNEYF"/>
<organism evidence="2 3">
    <name type="scientific">Trametes pubescens</name>
    <name type="common">White-rot fungus</name>
    <dbReference type="NCBI Taxonomy" id="154538"/>
    <lineage>
        <taxon>Eukaryota</taxon>
        <taxon>Fungi</taxon>
        <taxon>Dikarya</taxon>
        <taxon>Basidiomycota</taxon>
        <taxon>Agaricomycotina</taxon>
        <taxon>Agaricomycetes</taxon>
        <taxon>Polyporales</taxon>
        <taxon>Polyporaceae</taxon>
        <taxon>Trametes</taxon>
    </lineage>
</organism>
<dbReference type="OrthoDB" id="2841294at2759"/>
<gene>
    <name evidence="2" type="ORF">TRAPUB_6632</name>
</gene>
<feature type="chain" id="PRO_5012115118" evidence="1">
    <location>
        <begin position="17"/>
        <end position="144"/>
    </location>
</feature>
<comment type="caution">
    <text evidence="2">The sequence shown here is derived from an EMBL/GenBank/DDBJ whole genome shotgun (WGS) entry which is preliminary data.</text>
</comment>
<accession>A0A1M2V5M1</accession>
<keyword evidence="3" id="KW-1185">Reference proteome</keyword>
<name>A0A1M2V5M1_TRAPU</name>
<evidence type="ECO:0000313" key="2">
    <source>
        <dbReference type="EMBL" id="OJT02776.1"/>
    </source>
</evidence>
<proteinExistence type="predicted"/>
<dbReference type="Proteomes" id="UP000184267">
    <property type="component" value="Unassembled WGS sequence"/>
</dbReference>
<evidence type="ECO:0000256" key="1">
    <source>
        <dbReference type="SAM" id="SignalP"/>
    </source>
</evidence>
<dbReference type="AlphaFoldDB" id="A0A1M2V5M1"/>
<dbReference type="EMBL" id="MNAD01001649">
    <property type="protein sequence ID" value="OJT02776.1"/>
    <property type="molecule type" value="Genomic_DNA"/>
</dbReference>
<evidence type="ECO:0000313" key="3">
    <source>
        <dbReference type="Proteomes" id="UP000184267"/>
    </source>
</evidence>